<evidence type="ECO:0000313" key="4">
    <source>
        <dbReference type="Proteomes" id="UP001208570"/>
    </source>
</evidence>
<gene>
    <name evidence="3" type="ORF">LSH36_141g00001</name>
</gene>
<dbReference type="EMBL" id="JAODUP010000141">
    <property type="protein sequence ID" value="KAK2160026.1"/>
    <property type="molecule type" value="Genomic_DNA"/>
</dbReference>
<organism evidence="3 4">
    <name type="scientific">Paralvinella palmiformis</name>
    <dbReference type="NCBI Taxonomy" id="53620"/>
    <lineage>
        <taxon>Eukaryota</taxon>
        <taxon>Metazoa</taxon>
        <taxon>Spiralia</taxon>
        <taxon>Lophotrochozoa</taxon>
        <taxon>Annelida</taxon>
        <taxon>Polychaeta</taxon>
        <taxon>Sedentaria</taxon>
        <taxon>Canalipalpata</taxon>
        <taxon>Terebellida</taxon>
        <taxon>Terebelliformia</taxon>
        <taxon>Alvinellidae</taxon>
        <taxon>Paralvinella</taxon>
    </lineage>
</organism>
<comment type="caution">
    <text evidence="3">The sequence shown here is derived from an EMBL/GenBank/DDBJ whole genome shotgun (WGS) entry which is preliminary data.</text>
</comment>
<accession>A0AAD9JWB8</accession>
<dbReference type="PROSITE" id="PS00615">
    <property type="entry name" value="C_TYPE_LECTIN_1"/>
    <property type="match status" value="1"/>
</dbReference>
<evidence type="ECO:0000259" key="2">
    <source>
        <dbReference type="PROSITE" id="PS50041"/>
    </source>
</evidence>
<dbReference type="Gene3D" id="3.10.100.10">
    <property type="entry name" value="Mannose-Binding Protein A, subunit A"/>
    <property type="match status" value="1"/>
</dbReference>
<dbReference type="Proteomes" id="UP001208570">
    <property type="component" value="Unassembled WGS sequence"/>
</dbReference>
<keyword evidence="1" id="KW-1015">Disulfide bond</keyword>
<feature type="domain" description="C-type lectin" evidence="2">
    <location>
        <begin position="163"/>
        <end position="283"/>
    </location>
</feature>
<evidence type="ECO:0000256" key="1">
    <source>
        <dbReference type="ARBA" id="ARBA00023157"/>
    </source>
</evidence>
<dbReference type="InterPro" id="IPR016187">
    <property type="entry name" value="CTDL_fold"/>
</dbReference>
<dbReference type="AlphaFoldDB" id="A0AAD9JWB8"/>
<dbReference type="PROSITE" id="PS50041">
    <property type="entry name" value="C_TYPE_LECTIN_2"/>
    <property type="match status" value="1"/>
</dbReference>
<keyword evidence="4" id="KW-1185">Reference proteome</keyword>
<dbReference type="SMART" id="SM00034">
    <property type="entry name" value="CLECT"/>
    <property type="match status" value="1"/>
</dbReference>
<reference evidence="3" key="1">
    <citation type="journal article" date="2023" name="Mol. Biol. Evol.">
        <title>Third-Generation Sequencing Reveals the Adaptive Role of the Epigenome in Three Deep-Sea Polychaetes.</title>
        <authorList>
            <person name="Perez M."/>
            <person name="Aroh O."/>
            <person name="Sun Y."/>
            <person name="Lan Y."/>
            <person name="Juniper S.K."/>
            <person name="Young C.R."/>
            <person name="Angers B."/>
            <person name="Qian P.Y."/>
        </authorList>
    </citation>
    <scope>NUCLEOTIDE SEQUENCE</scope>
    <source>
        <strain evidence="3">P08H-3</strain>
    </source>
</reference>
<sequence length="288" mass="32727">MCTGNGTYIYVAVWWTFICLNKAVMLEFHGLQPDSMTKLEDNSISTCSRFVADGHQYTQIFQQTTCTTDRMSVTLVGQDMKCVDNMYVVGLTGSDVGKANNKWKTCRPRWQTTTDDNLDWCIYDCICTGDCEQVMALRWPKKLADSSWTLCDISYHCNGYCSDQSICYIYGKGSWDDGVAFCRGLHPSARMIEENSDEESKKHIAEAVKAGHSTYWIGARRPSAGSRYEFYWNSSGNGLLYTRWRDGQPYKGEAGADCVFAYGKGNWRWDDNACSMSVMYMCKVQVNE</sequence>
<dbReference type="CDD" id="cd00037">
    <property type="entry name" value="CLECT"/>
    <property type="match status" value="1"/>
</dbReference>
<dbReference type="InterPro" id="IPR018378">
    <property type="entry name" value="C-type_lectin_CS"/>
</dbReference>
<name>A0AAD9JWB8_9ANNE</name>
<dbReference type="InterPro" id="IPR016186">
    <property type="entry name" value="C-type_lectin-like/link_sf"/>
</dbReference>
<proteinExistence type="predicted"/>
<protein>
    <recommendedName>
        <fullName evidence="2">C-type lectin domain-containing protein</fullName>
    </recommendedName>
</protein>
<dbReference type="InterPro" id="IPR001304">
    <property type="entry name" value="C-type_lectin-like"/>
</dbReference>
<dbReference type="Pfam" id="PF00059">
    <property type="entry name" value="Lectin_C"/>
    <property type="match status" value="1"/>
</dbReference>
<evidence type="ECO:0000313" key="3">
    <source>
        <dbReference type="EMBL" id="KAK2160026.1"/>
    </source>
</evidence>
<dbReference type="SUPFAM" id="SSF56436">
    <property type="entry name" value="C-type lectin-like"/>
    <property type="match status" value="1"/>
</dbReference>